<evidence type="ECO:0008006" key="4">
    <source>
        <dbReference type="Google" id="ProtNLM"/>
    </source>
</evidence>
<feature type="compositionally biased region" description="Basic and acidic residues" evidence="1">
    <location>
        <begin position="217"/>
        <end position="232"/>
    </location>
</feature>
<feature type="region of interest" description="Disordered" evidence="1">
    <location>
        <begin position="173"/>
        <end position="232"/>
    </location>
</feature>
<evidence type="ECO:0000313" key="3">
    <source>
        <dbReference type="Proteomes" id="UP000677082"/>
    </source>
</evidence>
<accession>A0A919TF50</accession>
<comment type="caution">
    <text evidence="2">The sequence shown here is derived from an EMBL/GenBank/DDBJ whole genome shotgun (WGS) entry which is preliminary data.</text>
</comment>
<dbReference type="Proteomes" id="UP000677082">
    <property type="component" value="Unassembled WGS sequence"/>
</dbReference>
<organism evidence="2 3">
    <name type="scientific">Paractinoplanes toevensis</name>
    <dbReference type="NCBI Taxonomy" id="571911"/>
    <lineage>
        <taxon>Bacteria</taxon>
        <taxon>Bacillati</taxon>
        <taxon>Actinomycetota</taxon>
        <taxon>Actinomycetes</taxon>
        <taxon>Micromonosporales</taxon>
        <taxon>Micromonosporaceae</taxon>
        <taxon>Paractinoplanes</taxon>
    </lineage>
</organism>
<protein>
    <recommendedName>
        <fullName evidence="4">Nucleoside 2-deoxyribosyltransferase</fullName>
    </recommendedName>
</protein>
<evidence type="ECO:0000313" key="2">
    <source>
        <dbReference type="EMBL" id="GIM93250.1"/>
    </source>
</evidence>
<reference evidence="2 3" key="1">
    <citation type="submission" date="2021-03" db="EMBL/GenBank/DDBJ databases">
        <title>Whole genome shotgun sequence of Actinoplanes toevensis NBRC 105298.</title>
        <authorList>
            <person name="Komaki H."/>
            <person name="Tamura T."/>
        </authorList>
    </citation>
    <scope>NUCLEOTIDE SEQUENCE [LARGE SCALE GENOMIC DNA]</scope>
    <source>
        <strain evidence="2 3">NBRC 105298</strain>
    </source>
</reference>
<name>A0A919TF50_9ACTN</name>
<gene>
    <name evidence="2" type="ORF">Ato02nite_050430</name>
</gene>
<dbReference type="AlphaFoldDB" id="A0A919TF50"/>
<evidence type="ECO:0000256" key="1">
    <source>
        <dbReference type="SAM" id="MobiDB-lite"/>
    </source>
</evidence>
<feature type="compositionally biased region" description="Basic residues" evidence="1">
    <location>
        <begin position="189"/>
        <end position="203"/>
    </location>
</feature>
<proteinExistence type="predicted"/>
<dbReference type="Gene3D" id="3.40.50.450">
    <property type="match status" value="1"/>
</dbReference>
<dbReference type="SUPFAM" id="SSF52309">
    <property type="entry name" value="N-(deoxy)ribosyltransferase-like"/>
    <property type="match status" value="1"/>
</dbReference>
<sequence length="232" mass="25857">MALEMRFLGTVRPTRLPLTVYPHFGPPSAKSSRADIFVLMPFSPAFRPVYTECIRVVAENLGLTAERADDLFTSNQIMEDVWSGINEAGAIVADCTTRNPNVFYEIGIAHTVGKPVILLTRDVSDIPIDLRHFKYLLYETSPTGAARLREDLTRTITTIFGLDQWGYSKAMEGSLPDSRATPTPTRKLPSNRRVGRRLWRRRMGRDTPSLRPLSADGRGEPDGDGNDVAHDA</sequence>
<keyword evidence="3" id="KW-1185">Reference proteome</keyword>
<dbReference type="EMBL" id="BOQN01000065">
    <property type="protein sequence ID" value="GIM93250.1"/>
    <property type="molecule type" value="Genomic_DNA"/>
</dbReference>